<proteinExistence type="predicted"/>
<feature type="domain" description="2EXR" evidence="1">
    <location>
        <begin position="333"/>
        <end position="432"/>
    </location>
</feature>
<dbReference type="Proteomes" id="UP000701801">
    <property type="component" value="Unassembled WGS sequence"/>
</dbReference>
<organism evidence="2 3">
    <name type="scientific">Hymenoscyphus albidus</name>
    <dbReference type="NCBI Taxonomy" id="595503"/>
    <lineage>
        <taxon>Eukaryota</taxon>
        <taxon>Fungi</taxon>
        <taxon>Dikarya</taxon>
        <taxon>Ascomycota</taxon>
        <taxon>Pezizomycotina</taxon>
        <taxon>Leotiomycetes</taxon>
        <taxon>Helotiales</taxon>
        <taxon>Helotiaceae</taxon>
        <taxon>Hymenoscyphus</taxon>
    </lineage>
</organism>
<dbReference type="EMBL" id="CAJVRM010000077">
    <property type="protein sequence ID" value="CAG8973631.1"/>
    <property type="molecule type" value="Genomic_DNA"/>
</dbReference>
<gene>
    <name evidence="2" type="ORF">HYALB_00002196</name>
</gene>
<keyword evidence="3" id="KW-1185">Reference proteome</keyword>
<dbReference type="AlphaFoldDB" id="A0A9N9LJB2"/>
<dbReference type="InterPro" id="IPR045518">
    <property type="entry name" value="2EXR"/>
</dbReference>
<dbReference type="PANTHER" id="PTHR35910">
    <property type="entry name" value="2EXR DOMAIN-CONTAINING PROTEIN"/>
    <property type="match status" value="1"/>
</dbReference>
<accession>A0A9N9LJB2</accession>
<evidence type="ECO:0000313" key="3">
    <source>
        <dbReference type="Proteomes" id="UP000701801"/>
    </source>
</evidence>
<name>A0A9N9LJB2_9HELO</name>
<feature type="domain" description="2EXR" evidence="1">
    <location>
        <begin position="30"/>
        <end position="157"/>
    </location>
</feature>
<dbReference type="Pfam" id="PF20150">
    <property type="entry name" value="2EXR"/>
    <property type="match status" value="2"/>
</dbReference>
<protein>
    <recommendedName>
        <fullName evidence="1">2EXR domain-containing protein</fullName>
    </recommendedName>
</protein>
<evidence type="ECO:0000259" key="1">
    <source>
        <dbReference type="Pfam" id="PF20150"/>
    </source>
</evidence>
<dbReference type="OrthoDB" id="3473305at2759"/>
<sequence>MAPEASETQLSYRKRILNHFRKSSPEEPTFHLFAKLLPHIRRKIWHFAHQNSERIVEVTTWPGTFGFGIFDRDSYIHYHIATRRYRFILPQPSIYGVWNGWEARVNQEAVLLHVCSESRAATLPFYTTPFNKQHVRSRANKTKQTQNFLVCWDNDTLLINLKVFQERGDNLEMIFCQLFGSTYASSRNANSITQGLRCLAGNHEFFISLFRHPTTLPKFTRFFERFSDLELKYVPLYLQNRSGTKLLGFEEDMIIKESWNASFAVISSSSSYNFTKKGNTELSTNFARKITEQSISSLAKKFQFTSQARIRRRKRNIPYERYRLPENQPGRTFKLFPNLPTELRILIWRLALPRRRFIMITKPPVWNDYAECDQSMMHPNDISYWHPVAIERAPALFFANQEARSIVQKSYIPLKSNDGYGAAYFNPKIDIICFDHNPYNGGNILDGFFKCVPKDVLEQITSIHLNLFGKHRRNRYRAADYQSLEEFIYSLPNLQEILSRTMYDDRSPVSHAPMIGFEDYKNTRWMKPEVHAWLQNLEQRIPRLAKLVRHGYPIHDTSFHVFWDHQLAPRAT</sequence>
<reference evidence="2" key="1">
    <citation type="submission" date="2021-07" db="EMBL/GenBank/DDBJ databases">
        <authorList>
            <person name="Durling M."/>
        </authorList>
    </citation>
    <scope>NUCLEOTIDE SEQUENCE</scope>
</reference>
<dbReference type="PANTHER" id="PTHR35910:SF6">
    <property type="entry name" value="2EXR DOMAIN-CONTAINING PROTEIN"/>
    <property type="match status" value="1"/>
</dbReference>
<evidence type="ECO:0000313" key="2">
    <source>
        <dbReference type="EMBL" id="CAG8973631.1"/>
    </source>
</evidence>
<comment type="caution">
    <text evidence="2">The sequence shown here is derived from an EMBL/GenBank/DDBJ whole genome shotgun (WGS) entry which is preliminary data.</text>
</comment>